<dbReference type="PANTHER" id="PTHR45782:SF5">
    <property type="entry name" value="DAR GTPASE 3, CHLOROPLASTIC"/>
    <property type="match status" value="1"/>
</dbReference>
<sequence>MKSITFSSSEVALRAACLTHTFAASTSPQCTAVVYPWRRPAQCSGVYPLGLFKSSLPSLNSRQRIAVGNGLFPSTAADDAPGELILDDQDAVAAAEIGGRNYLQLSDMSDESLQVRMVQWYPGHIARAERQLKAQLAMVDVVLEVRDCRIPVSSSHPQVAAWVGAKPCLLVLNRADEVSPADLAAWRQHHRSEGQRVFWTDGRRGEGVKGVRKELLKVASQINEKRAKRGLQPRAVRACVIGFPNIGKSALINRLVNRRAVASAPKPGVTRQLRWVRVDEQIDLLDAPGVIPASFPDQLAAQRLAICNDIGEAAYLASAVASALVLRVKQLAAAEVAAAAVVGIAEAEATSTVALGRRGSAGKKVALAATVTSTMTTSTTTGAAVSAGESECTGGGGVLARVLEAMQRRYGVELLTAGSAEDFVVAVAARLYGGDVERAGVRLLTDYRSGSLGRFALELPADLERRERREAGLRAAANRRERAREQHEQRSGSGASAATGDLPHLQTDPTGSADWEEAVPVGIPFSLSSSSSSRQSGVPRAVGRWEHGAGGAGGGGGSWSLHDAAINSSWVTEAEAWAKSAQGGPESTR</sequence>
<evidence type="ECO:0000256" key="3">
    <source>
        <dbReference type="SAM" id="MobiDB-lite"/>
    </source>
</evidence>
<proteinExistence type="predicted"/>
<feature type="domain" description="G" evidence="4">
    <location>
        <begin position="238"/>
        <end position="305"/>
    </location>
</feature>
<dbReference type="SUPFAM" id="SSF52540">
    <property type="entry name" value="P-loop containing nucleoside triphosphate hydrolases"/>
    <property type="match status" value="1"/>
</dbReference>
<feature type="region of interest" description="Disordered" evidence="3">
    <location>
        <begin position="475"/>
        <end position="562"/>
    </location>
</feature>
<feature type="compositionally biased region" description="Gly residues" evidence="3">
    <location>
        <begin position="548"/>
        <end position="558"/>
    </location>
</feature>
<evidence type="ECO:0000313" key="5">
    <source>
        <dbReference type="EMBL" id="GLI71576.1"/>
    </source>
</evidence>
<dbReference type="CDD" id="cd01856">
    <property type="entry name" value="YlqF"/>
    <property type="match status" value="1"/>
</dbReference>
<dbReference type="Proteomes" id="UP001165090">
    <property type="component" value="Unassembled WGS sequence"/>
</dbReference>
<dbReference type="EMBL" id="BSDZ01000116">
    <property type="protein sequence ID" value="GLI71576.1"/>
    <property type="molecule type" value="Genomic_DNA"/>
</dbReference>
<dbReference type="NCBIfam" id="TIGR03596">
    <property type="entry name" value="GTPase_YlqF"/>
    <property type="match status" value="1"/>
</dbReference>
<evidence type="ECO:0000313" key="6">
    <source>
        <dbReference type="Proteomes" id="UP001165090"/>
    </source>
</evidence>
<dbReference type="InterPro" id="IPR027417">
    <property type="entry name" value="P-loop_NTPase"/>
</dbReference>
<name>A0ABQ5SPK7_9CHLO</name>
<dbReference type="Gene3D" id="3.40.50.300">
    <property type="entry name" value="P-loop containing nucleotide triphosphate hydrolases"/>
    <property type="match status" value="1"/>
</dbReference>
<dbReference type="PRINTS" id="PR00326">
    <property type="entry name" value="GTP1OBG"/>
</dbReference>
<keyword evidence="2" id="KW-0342">GTP-binding</keyword>
<keyword evidence="1" id="KW-0547">Nucleotide-binding</keyword>
<feature type="compositionally biased region" description="Low complexity" evidence="3">
    <location>
        <begin position="526"/>
        <end position="536"/>
    </location>
</feature>
<accession>A0ABQ5SPK7</accession>
<evidence type="ECO:0000256" key="2">
    <source>
        <dbReference type="ARBA" id="ARBA00023134"/>
    </source>
</evidence>
<dbReference type="InterPro" id="IPR006073">
    <property type="entry name" value="GTP-bd"/>
</dbReference>
<evidence type="ECO:0000259" key="4">
    <source>
        <dbReference type="Pfam" id="PF01926"/>
    </source>
</evidence>
<dbReference type="Pfam" id="PF01926">
    <property type="entry name" value="MMR_HSR1"/>
    <property type="match status" value="1"/>
</dbReference>
<protein>
    <recommendedName>
        <fullName evidence="4">G domain-containing protein</fullName>
    </recommendedName>
</protein>
<comment type="caution">
    <text evidence="5">The sequence shown here is derived from an EMBL/GenBank/DDBJ whole genome shotgun (WGS) entry which is preliminary data.</text>
</comment>
<dbReference type="PANTHER" id="PTHR45782">
    <property type="entry name" value="MITOCHONDRIAL RIBOSOME-ASSOCIATED GTPASE 1"/>
    <property type="match status" value="1"/>
</dbReference>
<evidence type="ECO:0000256" key="1">
    <source>
        <dbReference type="ARBA" id="ARBA00022741"/>
    </source>
</evidence>
<organism evidence="5 6">
    <name type="scientific">Volvox africanus</name>
    <dbReference type="NCBI Taxonomy" id="51714"/>
    <lineage>
        <taxon>Eukaryota</taxon>
        <taxon>Viridiplantae</taxon>
        <taxon>Chlorophyta</taxon>
        <taxon>core chlorophytes</taxon>
        <taxon>Chlorophyceae</taxon>
        <taxon>CS clade</taxon>
        <taxon>Chlamydomonadales</taxon>
        <taxon>Volvocaceae</taxon>
        <taxon>Volvox</taxon>
    </lineage>
</organism>
<dbReference type="InterPro" id="IPR019991">
    <property type="entry name" value="GTP-bd_ribosome_bgen"/>
</dbReference>
<reference evidence="5 6" key="1">
    <citation type="journal article" date="2023" name="IScience">
        <title>Expanded male sex-determining region conserved during the evolution of homothallism in the green alga Volvox.</title>
        <authorList>
            <person name="Yamamoto K."/>
            <person name="Matsuzaki R."/>
            <person name="Mahakham W."/>
            <person name="Heman W."/>
            <person name="Sekimoto H."/>
            <person name="Kawachi M."/>
            <person name="Minakuchi Y."/>
            <person name="Toyoda A."/>
            <person name="Nozaki H."/>
        </authorList>
    </citation>
    <scope>NUCLEOTIDE SEQUENCE [LARGE SCALE GENOMIC DNA]</scope>
    <source>
        <strain evidence="5 6">NIES-4468</strain>
    </source>
</reference>
<feature type="compositionally biased region" description="Basic and acidic residues" evidence="3">
    <location>
        <begin position="475"/>
        <end position="490"/>
    </location>
</feature>
<keyword evidence="6" id="KW-1185">Reference proteome</keyword>
<gene>
    <name evidence="5" type="ORF">VaNZ11_016840</name>
</gene>